<dbReference type="STRING" id="908337.HMPREF9257_0885"/>
<keyword evidence="4 5" id="KW-0472">Membrane</keyword>
<proteinExistence type="predicted"/>
<accession>E4KLQ3</accession>
<evidence type="ECO:0000256" key="3">
    <source>
        <dbReference type="ARBA" id="ARBA00022989"/>
    </source>
</evidence>
<keyword evidence="8" id="KW-1185">Reference proteome</keyword>
<evidence type="ECO:0000256" key="2">
    <source>
        <dbReference type="ARBA" id="ARBA00022692"/>
    </source>
</evidence>
<gene>
    <name evidence="7" type="ORF">HMPREF9257_0885</name>
</gene>
<dbReference type="InterPro" id="IPR051784">
    <property type="entry name" value="Nod_factor_ABC_transporter"/>
</dbReference>
<evidence type="ECO:0000313" key="7">
    <source>
        <dbReference type="EMBL" id="EFR31959.1"/>
    </source>
</evidence>
<dbReference type="PIRSF" id="PIRSF006648">
    <property type="entry name" value="DrrB"/>
    <property type="match status" value="1"/>
</dbReference>
<organism evidence="7 8">
    <name type="scientific">Eremococcus coleocola ACS-139-V-Col8</name>
    <dbReference type="NCBI Taxonomy" id="908337"/>
    <lineage>
        <taxon>Bacteria</taxon>
        <taxon>Bacillati</taxon>
        <taxon>Bacillota</taxon>
        <taxon>Bacilli</taxon>
        <taxon>Lactobacillales</taxon>
        <taxon>Aerococcaceae</taxon>
        <taxon>Eremococcus</taxon>
    </lineage>
</organism>
<dbReference type="RefSeq" id="WP_006417445.1">
    <property type="nucleotide sequence ID" value="NZ_AENN01000001.1"/>
</dbReference>
<dbReference type="InterPro" id="IPR000412">
    <property type="entry name" value="ABC_2_transport"/>
</dbReference>
<comment type="caution">
    <text evidence="7">The sequence shown here is derived from an EMBL/GenBank/DDBJ whole genome shotgun (WGS) entry which is preliminary data.</text>
</comment>
<feature type="transmembrane region" description="Helical" evidence="5">
    <location>
        <begin position="21"/>
        <end position="40"/>
    </location>
</feature>
<comment type="subcellular location">
    <subcellularLocation>
        <location evidence="1">Membrane</location>
        <topology evidence="1">Multi-pass membrane protein</topology>
    </subcellularLocation>
</comment>
<feature type="transmembrane region" description="Helical" evidence="5">
    <location>
        <begin position="149"/>
        <end position="169"/>
    </location>
</feature>
<evidence type="ECO:0000256" key="1">
    <source>
        <dbReference type="ARBA" id="ARBA00004141"/>
    </source>
</evidence>
<dbReference type="EMBL" id="AENN01000001">
    <property type="protein sequence ID" value="EFR31959.1"/>
    <property type="molecule type" value="Genomic_DNA"/>
</dbReference>
<dbReference type="PANTHER" id="PTHR43229:SF2">
    <property type="entry name" value="NODULATION PROTEIN J"/>
    <property type="match status" value="1"/>
</dbReference>
<name>E4KLQ3_9LACT</name>
<feature type="domain" description="ABC-2 type transporter transmembrane" evidence="6">
    <location>
        <begin position="5"/>
        <end position="220"/>
    </location>
</feature>
<keyword evidence="2 5" id="KW-0812">Transmembrane</keyword>
<evidence type="ECO:0000259" key="6">
    <source>
        <dbReference type="Pfam" id="PF01061"/>
    </source>
</evidence>
<evidence type="ECO:0000256" key="4">
    <source>
        <dbReference type="ARBA" id="ARBA00023136"/>
    </source>
</evidence>
<feature type="transmembrane region" description="Helical" evidence="5">
    <location>
        <begin position="176"/>
        <end position="198"/>
    </location>
</feature>
<dbReference type="OrthoDB" id="162334at2"/>
<feature type="transmembrane region" description="Helical" evidence="5">
    <location>
        <begin position="60"/>
        <end position="87"/>
    </location>
</feature>
<keyword evidence="3 5" id="KW-1133">Transmembrane helix</keyword>
<feature type="transmembrane region" description="Helical" evidence="5">
    <location>
        <begin position="108"/>
        <end position="137"/>
    </location>
</feature>
<dbReference type="InterPro" id="IPR013525">
    <property type="entry name" value="ABC2_TM"/>
</dbReference>
<sequence length="293" mass="33196">MLSIRKLTLRNIKLYLRDKSAVFFSFLSVIILISLYLLFLKNAYKHEVLEQVMNAKEIDFMVDSLILSGIMVINTITLSLGNLGSMIQDLESHRINAFIVTPVKRYKLILAYFASSFMITLTFSLLMWVGALALIYLTTGIMYPSDISIKATGLVILYTFISTAFMILLTTFIKSVNAFGAVSGVFGTLIGFTSGIYMPLSQFPDYIQKISAWLPFTHMTIYLKQLLLKPSFDLIGQKIPREVMDMIQTVYATKSLPITGEVFDPVWVLLVSCIIGLFALIWATFRMKHRIRS</sequence>
<dbReference type="Proteomes" id="UP000005990">
    <property type="component" value="Unassembled WGS sequence"/>
</dbReference>
<dbReference type="AlphaFoldDB" id="E4KLQ3"/>
<dbReference type="eggNOG" id="COG0842">
    <property type="taxonomic scope" value="Bacteria"/>
</dbReference>
<evidence type="ECO:0000313" key="8">
    <source>
        <dbReference type="Proteomes" id="UP000005990"/>
    </source>
</evidence>
<protein>
    <submittedName>
        <fullName evidence="7">ABC-2 type transporter</fullName>
    </submittedName>
</protein>
<reference evidence="7 8" key="1">
    <citation type="submission" date="2010-10" db="EMBL/GenBank/DDBJ databases">
        <authorList>
            <person name="Durkin A.S."/>
            <person name="Madupu R."/>
            <person name="Torralba M."/>
            <person name="Gillis M."/>
            <person name="Methe B."/>
            <person name="Sutton G."/>
            <person name="Nelson K.E."/>
        </authorList>
    </citation>
    <scope>NUCLEOTIDE SEQUENCE [LARGE SCALE GENOMIC DNA]</scope>
    <source>
        <strain evidence="7 8">ACS-139-V-Col8</strain>
    </source>
</reference>
<dbReference type="PANTHER" id="PTHR43229">
    <property type="entry name" value="NODULATION PROTEIN J"/>
    <property type="match status" value="1"/>
</dbReference>
<dbReference type="GO" id="GO:0140359">
    <property type="term" value="F:ABC-type transporter activity"/>
    <property type="evidence" value="ECO:0007669"/>
    <property type="project" value="InterPro"/>
</dbReference>
<feature type="transmembrane region" description="Helical" evidence="5">
    <location>
        <begin position="266"/>
        <end position="285"/>
    </location>
</feature>
<dbReference type="Pfam" id="PF01061">
    <property type="entry name" value="ABC2_membrane"/>
    <property type="match status" value="1"/>
</dbReference>
<evidence type="ECO:0000256" key="5">
    <source>
        <dbReference type="SAM" id="Phobius"/>
    </source>
</evidence>
<dbReference type="GO" id="GO:0043190">
    <property type="term" value="C:ATP-binding cassette (ABC) transporter complex"/>
    <property type="evidence" value="ECO:0007669"/>
    <property type="project" value="InterPro"/>
</dbReference>